<evidence type="ECO:0000313" key="3">
    <source>
        <dbReference type="Proteomes" id="UP001183246"/>
    </source>
</evidence>
<gene>
    <name evidence="2" type="ORF">RM590_13670</name>
</gene>
<keyword evidence="1" id="KW-1133">Transmembrane helix</keyword>
<dbReference type="Proteomes" id="UP001183246">
    <property type="component" value="Unassembled WGS sequence"/>
</dbReference>
<name>A0ABU2MQA1_9ACTN</name>
<evidence type="ECO:0008006" key="4">
    <source>
        <dbReference type="Google" id="ProtNLM"/>
    </source>
</evidence>
<keyword evidence="3" id="KW-1185">Reference proteome</keyword>
<comment type="caution">
    <text evidence="2">The sequence shown here is derived from an EMBL/GenBank/DDBJ whole genome shotgun (WGS) entry which is preliminary data.</text>
</comment>
<organism evidence="2 3">
    <name type="scientific">Streptomyces litchfieldiae</name>
    <dbReference type="NCBI Taxonomy" id="3075543"/>
    <lineage>
        <taxon>Bacteria</taxon>
        <taxon>Bacillati</taxon>
        <taxon>Actinomycetota</taxon>
        <taxon>Actinomycetes</taxon>
        <taxon>Kitasatosporales</taxon>
        <taxon>Streptomycetaceae</taxon>
        <taxon>Streptomyces</taxon>
    </lineage>
</organism>
<accession>A0ABU2MQA1</accession>
<sequence>MSISESGWGLIAVAATAFFMVTMRAMIKELKAAGEQRRTPVQQTEQGGRTSYAVALVLAAVVLLATRLGSEPASVFLFLYSVAFAAIPIALYPVRGRLIEASIAQRQNPDLKIKTDRLMTAWIIGFLSLVCLGATLVLMGTEYGTGT</sequence>
<reference evidence="3" key="1">
    <citation type="submission" date="2023-07" db="EMBL/GenBank/DDBJ databases">
        <title>30 novel species of actinomycetes from the DSMZ collection.</title>
        <authorList>
            <person name="Nouioui I."/>
        </authorList>
    </citation>
    <scope>NUCLEOTIDE SEQUENCE [LARGE SCALE GENOMIC DNA]</scope>
    <source>
        <strain evidence="3">DSM 44938</strain>
    </source>
</reference>
<feature type="transmembrane region" description="Helical" evidence="1">
    <location>
        <begin position="6"/>
        <end position="27"/>
    </location>
</feature>
<feature type="transmembrane region" description="Helical" evidence="1">
    <location>
        <begin position="115"/>
        <end position="139"/>
    </location>
</feature>
<protein>
    <recommendedName>
        <fullName evidence="4">Integral membrane protein</fullName>
    </recommendedName>
</protein>
<feature type="transmembrane region" description="Helical" evidence="1">
    <location>
        <begin position="48"/>
        <end position="69"/>
    </location>
</feature>
<evidence type="ECO:0000256" key="1">
    <source>
        <dbReference type="SAM" id="Phobius"/>
    </source>
</evidence>
<proteinExistence type="predicted"/>
<feature type="transmembrane region" description="Helical" evidence="1">
    <location>
        <begin position="75"/>
        <end position="94"/>
    </location>
</feature>
<dbReference type="EMBL" id="JAVREL010000006">
    <property type="protein sequence ID" value="MDT0343651.1"/>
    <property type="molecule type" value="Genomic_DNA"/>
</dbReference>
<keyword evidence="1" id="KW-0472">Membrane</keyword>
<keyword evidence="1" id="KW-0812">Transmembrane</keyword>
<evidence type="ECO:0000313" key="2">
    <source>
        <dbReference type="EMBL" id="MDT0343651.1"/>
    </source>
</evidence>